<dbReference type="CDD" id="cd05233">
    <property type="entry name" value="SDR_c"/>
    <property type="match status" value="1"/>
</dbReference>
<dbReference type="NCBIfam" id="NF009499">
    <property type="entry name" value="PRK12859.1"/>
    <property type="match status" value="1"/>
</dbReference>
<accession>A0A8J2Y8Z4</accession>
<dbReference type="Proteomes" id="UP000625210">
    <property type="component" value="Unassembled WGS sequence"/>
</dbReference>
<name>A0A8J2Y8Z4_9BACL</name>
<protein>
    <submittedName>
        <fullName evidence="3">3-ketoacyl-ACP reductase</fullName>
    </submittedName>
</protein>
<organism evidence="3 4">
    <name type="scientific">Marinithermofilum abyssi</name>
    <dbReference type="NCBI Taxonomy" id="1571185"/>
    <lineage>
        <taxon>Bacteria</taxon>
        <taxon>Bacillati</taxon>
        <taxon>Bacillota</taxon>
        <taxon>Bacilli</taxon>
        <taxon>Bacillales</taxon>
        <taxon>Thermoactinomycetaceae</taxon>
        <taxon>Marinithermofilum</taxon>
    </lineage>
</organism>
<dbReference type="GO" id="GO:0016614">
    <property type="term" value="F:oxidoreductase activity, acting on CH-OH group of donors"/>
    <property type="evidence" value="ECO:0007669"/>
    <property type="project" value="UniProtKB-ARBA"/>
</dbReference>
<dbReference type="AlphaFoldDB" id="A0A8J2Y8Z4"/>
<evidence type="ECO:0000256" key="1">
    <source>
        <dbReference type="ARBA" id="ARBA00006484"/>
    </source>
</evidence>
<comment type="caution">
    <text evidence="3">The sequence shown here is derived from an EMBL/GenBank/DDBJ whole genome shotgun (WGS) entry which is preliminary data.</text>
</comment>
<evidence type="ECO:0000313" key="3">
    <source>
        <dbReference type="EMBL" id="GGE12033.1"/>
    </source>
</evidence>
<gene>
    <name evidence="3" type="primary">fabG</name>
    <name evidence="3" type="ORF">GCM10011571_11760</name>
</gene>
<sequence>MTEVNTMTQRCSRIAIVTGATRRKGIGAAICRALAQEGTDIFFTHWHPYDQQMAWGITEEEPLALERELRQAGIRAESLSIDLSDPAAPARVLDEAEKRLGTPAILVNNAAYSLRDIHFDKLTAEILDAHYAVNMRATLLLSSLFAQRCPTGCDGRIIAMTSGQSLGPMPGELAYIATKGAIEAFIRTLAVEVASKGITVNAVNPGPTDTGWMDEVIKKELLPRFPMGREGRPEDAARLIAFLARKEAGWITGQVIHSEGGFIR</sequence>
<keyword evidence="4" id="KW-1185">Reference proteome</keyword>
<proteinExistence type="inferred from homology"/>
<dbReference type="InterPro" id="IPR002347">
    <property type="entry name" value="SDR_fam"/>
</dbReference>
<dbReference type="PRINTS" id="PR00081">
    <property type="entry name" value="GDHRDH"/>
</dbReference>
<dbReference type="Pfam" id="PF13561">
    <property type="entry name" value="adh_short_C2"/>
    <property type="match status" value="1"/>
</dbReference>
<keyword evidence="2" id="KW-0560">Oxidoreductase</keyword>
<dbReference type="Gene3D" id="3.40.50.720">
    <property type="entry name" value="NAD(P)-binding Rossmann-like Domain"/>
    <property type="match status" value="1"/>
</dbReference>
<reference evidence="3" key="1">
    <citation type="journal article" date="2014" name="Int. J. Syst. Evol. Microbiol.">
        <title>Complete genome sequence of Corynebacterium casei LMG S-19264T (=DSM 44701T), isolated from a smear-ripened cheese.</title>
        <authorList>
            <consortium name="US DOE Joint Genome Institute (JGI-PGF)"/>
            <person name="Walter F."/>
            <person name="Albersmeier A."/>
            <person name="Kalinowski J."/>
            <person name="Ruckert C."/>
        </authorList>
    </citation>
    <scope>NUCLEOTIDE SEQUENCE</scope>
    <source>
        <strain evidence="3">CGMCC 1.15179</strain>
    </source>
</reference>
<evidence type="ECO:0000256" key="2">
    <source>
        <dbReference type="ARBA" id="ARBA00023002"/>
    </source>
</evidence>
<dbReference type="PRINTS" id="PR00080">
    <property type="entry name" value="SDRFAMILY"/>
</dbReference>
<evidence type="ECO:0000313" key="4">
    <source>
        <dbReference type="Proteomes" id="UP000625210"/>
    </source>
</evidence>
<dbReference type="PANTHER" id="PTHR48107">
    <property type="entry name" value="NADPH-DEPENDENT ALDEHYDE REDUCTASE-LIKE PROTEIN, CHLOROPLASTIC-RELATED"/>
    <property type="match status" value="1"/>
</dbReference>
<dbReference type="EMBL" id="BMHQ01000003">
    <property type="protein sequence ID" value="GGE12033.1"/>
    <property type="molecule type" value="Genomic_DNA"/>
</dbReference>
<dbReference type="SUPFAM" id="SSF51735">
    <property type="entry name" value="NAD(P)-binding Rossmann-fold domains"/>
    <property type="match status" value="1"/>
</dbReference>
<dbReference type="NCBIfam" id="NF009389">
    <property type="entry name" value="PRK12748.1"/>
    <property type="match status" value="1"/>
</dbReference>
<dbReference type="PANTHER" id="PTHR48107:SF7">
    <property type="entry name" value="RE15974P"/>
    <property type="match status" value="1"/>
</dbReference>
<reference evidence="3" key="2">
    <citation type="submission" date="2020-09" db="EMBL/GenBank/DDBJ databases">
        <authorList>
            <person name="Sun Q."/>
            <person name="Zhou Y."/>
        </authorList>
    </citation>
    <scope>NUCLEOTIDE SEQUENCE</scope>
    <source>
        <strain evidence="3">CGMCC 1.15179</strain>
    </source>
</reference>
<comment type="similarity">
    <text evidence="1">Belongs to the short-chain dehydrogenases/reductases (SDR) family.</text>
</comment>
<dbReference type="InterPro" id="IPR036291">
    <property type="entry name" value="NAD(P)-bd_dom_sf"/>
</dbReference>